<organism evidence="2 3">
    <name type="scientific">Christiangramia sabulilitoris</name>
    <dbReference type="NCBI Taxonomy" id="2583991"/>
    <lineage>
        <taxon>Bacteria</taxon>
        <taxon>Pseudomonadati</taxon>
        <taxon>Bacteroidota</taxon>
        <taxon>Flavobacteriia</taxon>
        <taxon>Flavobacteriales</taxon>
        <taxon>Flavobacteriaceae</taxon>
        <taxon>Christiangramia</taxon>
    </lineage>
</organism>
<dbReference type="InterPro" id="IPR001307">
    <property type="entry name" value="Thiosulphate_STrfase_CS"/>
</dbReference>
<dbReference type="OrthoDB" id="598065at2"/>
<name>A0A550I0B0_9FLAO</name>
<evidence type="ECO:0000313" key="3">
    <source>
        <dbReference type="Proteomes" id="UP000315131"/>
    </source>
</evidence>
<dbReference type="SUPFAM" id="SSF52821">
    <property type="entry name" value="Rhodanese/Cell cycle control phosphatase"/>
    <property type="match status" value="1"/>
</dbReference>
<dbReference type="PANTHER" id="PTHR43031:SF1">
    <property type="entry name" value="PYRIDINE NUCLEOTIDE-DISULPHIDE OXIDOREDUCTASE"/>
    <property type="match status" value="1"/>
</dbReference>
<keyword evidence="3" id="KW-1185">Reference proteome</keyword>
<dbReference type="NCBIfam" id="NF045521">
    <property type="entry name" value="rhoda_near_glyco"/>
    <property type="match status" value="1"/>
</dbReference>
<dbReference type="CDD" id="cd00158">
    <property type="entry name" value="RHOD"/>
    <property type="match status" value="1"/>
</dbReference>
<dbReference type="SMART" id="SM00450">
    <property type="entry name" value="RHOD"/>
    <property type="match status" value="1"/>
</dbReference>
<dbReference type="GO" id="GO:0004792">
    <property type="term" value="F:thiosulfate-cyanide sulfurtransferase activity"/>
    <property type="evidence" value="ECO:0007669"/>
    <property type="project" value="InterPro"/>
</dbReference>
<comment type="caution">
    <text evidence="2">The sequence shown here is derived from an EMBL/GenBank/DDBJ whole genome shotgun (WGS) entry which is preliminary data.</text>
</comment>
<protein>
    <submittedName>
        <fullName evidence="2">Rhodanese-like domain-containing protein</fullName>
    </submittedName>
</protein>
<dbReference type="AlphaFoldDB" id="A0A550I0B0"/>
<dbReference type="InterPro" id="IPR001763">
    <property type="entry name" value="Rhodanese-like_dom"/>
</dbReference>
<accession>A0A550I0B0</accession>
<evidence type="ECO:0000313" key="2">
    <source>
        <dbReference type="EMBL" id="TRO64412.1"/>
    </source>
</evidence>
<dbReference type="Pfam" id="PF00581">
    <property type="entry name" value="Rhodanese"/>
    <property type="match status" value="1"/>
</dbReference>
<dbReference type="PROSITE" id="PS50206">
    <property type="entry name" value="RHODANESE_3"/>
    <property type="match status" value="1"/>
</dbReference>
<evidence type="ECO:0000259" key="1">
    <source>
        <dbReference type="PROSITE" id="PS50206"/>
    </source>
</evidence>
<dbReference type="EMBL" id="VHSF01000003">
    <property type="protein sequence ID" value="TRO64412.1"/>
    <property type="molecule type" value="Genomic_DNA"/>
</dbReference>
<proteinExistence type="predicted"/>
<dbReference type="PROSITE" id="PS00380">
    <property type="entry name" value="RHODANESE_1"/>
    <property type="match status" value="1"/>
</dbReference>
<feature type="domain" description="Rhodanese" evidence="1">
    <location>
        <begin position="51"/>
        <end position="140"/>
    </location>
</feature>
<reference evidence="2 3" key="1">
    <citation type="submission" date="2019-06" db="EMBL/GenBank/DDBJ databases">
        <title>Gramella sabulilitoris sp. nov., isolated from a marine sand.</title>
        <authorList>
            <person name="Yoon J.-H."/>
        </authorList>
    </citation>
    <scope>NUCLEOTIDE SEQUENCE [LARGE SCALE GENOMIC DNA]</scope>
    <source>
        <strain evidence="2 3">HSMS-1</strain>
    </source>
</reference>
<dbReference type="InterPro" id="IPR036873">
    <property type="entry name" value="Rhodanese-like_dom_sf"/>
</dbReference>
<dbReference type="InterPro" id="IPR050229">
    <property type="entry name" value="GlpE_sulfurtransferase"/>
</dbReference>
<dbReference type="PANTHER" id="PTHR43031">
    <property type="entry name" value="FAD-DEPENDENT OXIDOREDUCTASE"/>
    <property type="match status" value="1"/>
</dbReference>
<dbReference type="Gene3D" id="3.40.250.10">
    <property type="entry name" value="Rhodanese-like domain"/>
    <property type="match status" value="1"/>
</dbReference>
<sequence>MSMTRNFLILIFMVQIFSPVQSQNSLGEILKKYNSGSIPYISAEELRMHQLNGDVIILDARENEEFIVSHIPGAIYIGYNDFELSGMNDIQKNKKIVVYCSIGIRSEDIAIKLAKAGYKNIRNLYGGIFGWKQSGFPVMDIKNKPTNKVHAYSRHWAKWLENAEKIY</sequence>
<dbReference type="Proteomes" id="UP000315131">
    <property type="component" value="Unassembled WGS sequence"/>
</dbReference>
<gene>
    <name evidence="2" type="ORF">FGM01_13050</name>
</gene>